<dbReference type="PANTHER" id="PTHR47936:SF1">
    <property type="entry name" value="PENTATRICOPEPTIDE REPEAT-CONTAINING PROTEIN GUN1, CHLOROPLASTIC"/>
    <property type="match status" value="1"/>
</dbReference>
<dbReference type="NCBIfam" id="TIGR00756">
    <property type="entry name" value="PPR"/>
    <property type="match status" value="8"/>
</dbReference>
<dbReference type="PANTHER" id="PTHR47936">
    <property type="entry name" value="PPR_LONG DOMAIN-CONTAINING PROTEIN"/>
    <property type="match status" value="1"/>
</dbReference>
<feature type="repeat" description="PPR" evidence="3">
    <location>
        <begin position="343"/>
        <end position="377"/>
    </location>
</feature>
<keyword evidence="2" id="KW-0677">Repeat</keyword>
<organism evidence="4 5">
    <name type="scientific">Cannabis sativa</name>
    <name type="common">Hemp</name>
    <name type="synonym">Marijuana</name>
    <dbReference type="NCBI Taxonomy" id="3483"/>
    <lineage>
        <taxon>Eukaryota</taxon>
        <taxon>Viridiplantae</taxon>
        <taxon>Streptophyta</taxon>
        <taxon>Embryophyta</taxon>
        <taxon>Tracheophyta</taxon>
        <taxon>Spermatophyta</taxon>
        <taxon>Magnoliopsida</taxon>
        <taxon>eudicotyledons</taxon>
        <taxon>Gunneridae</taxon>
        <taxon>Pentapetalae</taxon>
        <taxon>rosids</taxon>
        <taxon>fabids</taxon>
        <taxon>Rosales</taxon>
        <taxon>Cannabaceae</taxon>
        <taxon>Cannabis</taxon>
    </lineage>
</organism>
<reference evidence="4" key="2">
    <citation type="submission" date="2021-03" db="UniProtKB">
        <authorList>
            <consortium name="EnsemblPlants"/>
        </authorList>
    </citation>
    <scope>IDENTIFICATION</scope>
</reference>
<dbReference type="PROSITE" id="PS51375">
    <property type="entry name" value="PPR"/>
    <property type="match status" value="8"/>
</dbReference>
<evidence type="ECO:0000313" key="4">
    <source>
        <dbReference type="EnsemblPlants" id="cds.evm.model.01.1589"/>
    </source>
</evidence>
<feature type="repeat" description="PPR" evidence="3">
    <location>
        <begin position="238"/>
        <end position="272"/>
    </location>
</feature>
<dbReference type="GO" id="GO:0009507">
    <property type="term" value="C:chloroplast"/>
    <property type="evidence" value="ECO:0007669"/>
    <property type="project" value="TreeGrafter"/>
</dbReference>
<feature type="repeat" description="PPR" evidence="3">
    <location>
        <begin position="308"/>
        <end position="342"/>
    </location>
</feature>
<keyword evidence="5" id="KW-1185">Reference proteome</keyword>
<evidence type="ECO:0000256" key="1">
    <source>
        <dbReference type="ARBA" id="ARBA00007626"/>
    </source>
</evidence>
<dbReference type="Proteomes" id="UP000596661">
    <property type="component" value="Chromosome 1"/>
</dbReference>
<name>A0A803NHR0_CANSA</name>
<feature type="repeat" description="PPR" evidence="3">
    <location>
        <begin position="518"/>
        <end position="552"/>
    </location>
</feature>
<sequence>MPANVRRILSTVEVRPQTLKTLLVRHSKNFDFLNQFLPFDFPISEDSLNGINPNERRKIAVGLSKIVKTQKIHILEDFSREFCPCSIVNIMKMLETRDTAFAFFKFSFRDHSDSVLRSCGLAALFFAAEDLQFLAQDMVSYVIERIGAVRSRYLVEFMWENHYRYESHFSVLNTLMRGFLNAEMGYEALQIVSKMREVGVSPSSSAARILFKLLIRVGDYGSVWKLFRDIVSKGPPISAHTFNMMILGFCRKGLLSTGESLLHVMRKFGCEPDVFGYNIVINANCMMGQISNALEWMHFMISNGCEPSVVTFNTVINAMCKEGDMVKARSFFDGILNVGIFPNTVTYNIMIDGYVKSGDTGEADKLYEEMKNKGINPDGMTFNILIAGHYKYGRENIGDMLLRDLTVPEVFPVSSLFDVSIAGLCWAGRSDEAMKSVENMLEKGFPLSVVAFNSIIAAYSKAGLEEKAYEAYLIMSRFGLTPSSSTCGYLLLGLCKKGCLNEAKDLLCNMTEKGFPINKLAFLVLLDGYLRTGNLNGAWNLWYEMQNRGIRPDAVSFAIFINGLARAGVTEEAYDMLLKIVVGEFVQTDSAYNFLINWFYNHGRVNRNSIC</sequence>
<dbReference type="OrthoDB" id="185373at2759"/>
<evidence type="ECO:0000256" key="3">
    <source>
        <dbReference type="PROSITE-ProRule" id="PRU00708"/>
    </source>
</evidence>
<dbReference type="EMBL" id="UZAU01000041">
    <property type="status" value="NOT_ANNOTATED_CDS"/>
    <property type="molecule type" value="Genomic_DNA"/>
</dbReference>
<accession>A0A803NHR0</accession>
<dbReference type="Gene3D" id="1.25.40.10">
    <property type="entry name" value="Tetratricopeptide repeat domain"/>
    <property type="match status" value="3"/>
</dbReference>
<feature type="repeat" description="PPR" evidence="3">
    <location>
        <begin position="273"/>
        <end position="307"/>
    </location>
</feature>
<dbReference type="InterPro" id="IPR011990">
    <property type="entry name" value="TPR-like_helical_dom_sf"/>
</dbReference>
<feature type="repeat" description="PPR" evidence="3">
    <location>
        <begin position="448"/>
        <end position="482"/>
    </location>
</feature>
<dbReference type="Pfam" id="PF13041">
    <property type="entry name" value="PPR_2"/>
    <property type="match status" value="4"/>
</dbReference>
<evidence type="ECO:0000256" key="2">
    <source>
        <dbReference type="ARBA" id="ARBA00022737"/>
    </source>
</evidence>
<evidence type="ECO:0008006" key="6">
    <source>
        <dbReference type="Google" id="ProtNLM"/>
    </source>
</evidence>
<dbReference type="Gramene" id="evm.model.01.1589">
    <property type="protein sequence ID" value="cds.evm.model.01.1589"/>
    <property type="gene ID" value="evm.TU.01.1589"/>
</dbReference>
<comment type="similarity">
    <text evidence="1">Belongs to the PPR family. P subfamily.</text>
</comment>
<protein>
    <recommendedName>
        <fullName evidence="6">Pentatricopeptide repeat-containing protein</fullName>
    </recommendedName>
</protein>
<dbReference type="EnsemblPlants" id="evm.model.01.1589">
    <property type="protein sequence ID" value="cds.evm.model.01.1589"/>
    <property type="gene ID" value="evm.TU.01.1589"/>
</dbReference>
<dbReference type="OMA" id="FPINKVA"/>
<dbReference type="GO" id="GO:0010019">
    <property type="term" value="P:chloroplast-nucleus signaling pathway"/>
    <property type="evidence" value="ECO:0007669"/>
    <property type="project" value="TreeGrafter"/>
</dbReference>
<dbReference type="GO" id="GO:0031930">
    <property type="term" value="P:mitochondria-nucleus signaling pathway"/>
    <property type="evidence" value="ECO:0007669"/>
    <property type="project" value="TreeGrafter"/>
</dbReference>
<dbReference type="Pfam" id="PF01535">
    <property type="entry name" value="PPR"/>
    <property type="match status" value="3"/>
</dbReference>
<evidence type="ECO:0000313" key="5">
    <source>
        <dbReference type="Proteomes" id="UP000596661"/>
    </source>
</evidence>
<feature type="repeat" description="PPR" evidence="3">
    <location>
        <begin position="168"/>
        <end position="202"/>
    </location>
</feature>
<proteinExistence type="inferred from homology"/>
<feature type="repeat" description="PPR" evidence="3">
    <location>
        <begin position="483"/>
        <end position="517"/>
    </location>
</feature>
<reference evidence="4" key="1">
    <citation type="submission" date="2018-11" db="EMBL/GenBank/DDBJ databases">
        <authorList>
            <person name="Grassa J C."/>
        </authorList>
    </citation>
    <scope>NUCLEOTIDE SEQUENCE [LARGE SCALE GENOMIC DNA]</scope>
</reference>
<dbReference type="InterPro" id="IPR002885">
    <property type="entry name" value="PPR_rpt"/>
</dbReference>
<dbReference type="AlphaFoldDB" id="A0A803NHR0"/>